<dbReference type="GO" id="GO:0030655">
    <property type="term" value="P:beta-lactam antibiotic catabolic process"/>
    <property type="evidence" value="ECO:0007669"/>
    <property type="project" value="InterPro"/>
</dbReference>
<dbReference type="EMBL" id="HG917868">
    <property type="protein sequence ID" value="CDM68245.1"/>
    <property type="molecule type" value="Genomic_DNA"/>
</dbReference>
<dbReference type="GO" id="GO:0008800">
    <property type="term" value="F:beta-lactamase activity"/>
    <property type="evidence" value="ECO:0007669"/>
    <property type="project" value="InterPro"/>
</dbReference>
<dbReference type="HOGENOM" id="CLU_031960_4_0_9"/>
<sequence length="303" mass="34227">MNKKKIVLLSIVLILTTIISIILYNIPLDSSINNAKKILSNTNKSKDEVDINEIILNEYFGNLEIAISSKISEYGDSIGLTFYDIKTKRTISFNGDKTFIAASTSKVPLNMLLLNKVASGEIKEDTTVKYTDEDYEGGAGILQSQDLSSPIDIFTLSKYSIIYSDNIATKMISNLMGGKDIVYKQYDDILGYEADHTDNAITANDAAQYLKVLYFNKDDNPYYDSLLNNMKNTVYHDRIDKYIDQSLVAHKIGDYETYVNDIAIVYANAPYILTIYTNNVVNAKEIIAETSQIIFDYQNNREF</sequence>
<keyword evidence="1" id="KW-1133">Transmembrane helix</keyword>
<dbReference type="InterPro" id="IPR045155">
    <property type="entry name" value="Beta-lactam_cat"/>
</dbReference>
<protein>
    <submittedName>
        <fullName evidence="3">Putative membrane protein</fullName>
    </submittedName>
</protein>
<dbReference type="OrthoDB" id="9775096at2"/>
<dbReference type="STRING" id="1216932.CM240_1081"/>
<evidence type="ECO:0000256" key="1">
    <source>
        <dbReference type="SAM" id="Phobius"/>
    </source>
</evidence>
<dbReference type="RefSeq" id="WP_051483706.1">
    <property type="nucleotide sequence ID" value="NZ_HG917868.1"/>
</dbReference>
<accession>W6SEX5</accession>
<dbReference type="Proteomes" id="UP000019426">
    <property type="component" value="Chromosome M2/40_rep1"/>
</dbReference>
<organism evidence="3 4">
    <name type="scientific">Clostridium bornimense</name>
    <dbReference type="NCBI Taxonomy" id="1216932"/>
    <lineage>
        <taxon>Bacteria</taxon>
        <taxon>Bacillati</taxon>
        <taxon>Bacillota</taxon>
        <taxon>Clostridia</taxon>
        <taxon>Eubacteriales</taxon>
        <taxon>Clostridiaceae</taxon>
        <taxon>Clostridium</taxon>
    </lineage>
</organism>
<name>W6SEX5_9CLOT</name>
<dbReference type="SUPFAM" id="SSF56601">
    <property type="entry name" value="beta-lactamase/transpeptidase-like"/>
    <property type="match status" value="1"/>
</dbReference>
<keyword evidence="1" id="KW-0472">Membrane</keyword>
<dbReference type="KEGG" id="clt:CM240_1081"/>
<dbReference type="PATRIC" id="fig|1216932.3.peg.1071"/>
<dbReference type="PANTHER" id="PTHR35333:SF3">
    <property type="entry name" value="BETA-LACTAMASE-TYPE TRANSPEPTIDASE FOLD CONTAINING PROTEIN"/>
    <property type="match status" value="1"/>
</dbReference>
<reference evidence="3 4" key="1">
    <citation type="submission" date="2013-11" db="EMBL/GenBank/DDBJ databases">
        <title>Complete genome sequence of Clostridum sp. M2/40.</title>
        <authorList>
            <person name="Wibberg D."/>
            <person name="Puehler A."/>
            <person name="Schlueter A."/>
        </authorList>
    </citation>
    <scope>NUCLEOTIDE SEQUENCE [LARGE SCALE GENOMIC DNA]</scope>
    <source>
        <strain evidence="4">M2/40</strain>
    </source>
</reference>
<keyword evidence="1" id="KW-0812">Transmembrane</keyword>
<dbReference type="AlphaFoldDB" id="W6SEX5"/>
<proteinExistence type="predicted"/>
<dbReference type="InterPro" id="IPR000871">
    <property type="entry name" value="Beta-lactam_class-A"/>
</dbReference>
<evidence type="ECO:0000313" key="3">
    <source>
        <dbReference type="EMBL" id="CDM68245.1"/>
    </source>
</evidence>
<feature type="transmembrane region" description="Helical" evidence="1">
    <location>
        <begin position="7"/>
        <end position="26"/>
    </location>
</feature>
<dbReference type="eggNOG" id="COG2367">
    <property type="taxonomic scope" value="Bacteria"/>
</dbReference>
<gene>
    <name evidence="3" type="ORF">CM240_1081</name>
</gene>
<keyword evidence="4" id="KW-1185">Reference proteome</keyword>
<dbReference type="Pfam" id="PF13354">
    <property type="entry name" value="Beta-lactamase2"/>
    <property type="match status" value="1"/>
</dbReference>
<dbReference type="GO" id="GO:0046677">
    <property type="term" value="P:response to antibiotic"/>
    <property type="evidence" value="ECO:0007669"/>
    <property type="project" value="InterPro"/>
</dbReference>
<dbReference type="InterPro" id="IPR012338">
    <property type="entry name" value="Beta-lactam/transpept-like"/>
</dbReference>
<evidence type="ECO:0000313" key="4">
    <source>
        <dbReference type="Proteomes" id="UP000019426"/>
    </source>
</evidence>
<feature type="domain" description="Beta-lactamase class A catalytic" evidence="2">
    <location>
        <begin position="80"/>
        <end position="277"/>
    </location>
</feature>
<dbReference type="PANTHER" id="PTHR35333">
    <property type="entry name" value="BETA-LACTAMASE"/>
    <property type="match status" value="1"/>
</dbReference>
<evidence type="ECO:0000259" key="2">
    <source>
        <dbReference type="Pfam" id="PF13354"/>
    </source>
</evidence>
<dbReference type="Gene3D" id="3.40.710.10">
    <property type="entry name" value="DD-peptidase/beta-lactamase superfamily"/>
    <property type="match status" value="1"/>
</dbReference>